<evidence type="ECO:0000256" key="4">
    <source>
        <dbReference type="ARBA" id="ARBA00022679"/>
    </source>
</evidence>
<feature type="domain" description="TAZ-type" evidence="18">
    <location>
        <begin position="1626"/>
        <end position="1709"/>
    </location>
</feature>
<dbReference type="InterPro" id="IPR019787">
    <property type="entry name" value="Znf_PHD-finger"/>
</dbReference>
<dbReference type="GO" id="GO:0003713">
    <property type="term" value="F:transcription coactivator activity"/>
    <property type="evidence" value="ECO:0007669"/>
    <property type="project" value="TreeGrafter"/>
</dbReference>
<reference evidence="21" key="1">
    <citation type="submission" date="2020-03" db="EMBL/GenBank/DDBJ databases">
        <title>A high-quality chromosome-level genome assembly of a woody plant with both climbing and erect habits, Rhamnella rubrinervis.</title>
        <authorList>
            <person name="Lu Z."/>
            <person name="Yang Y."/>
            <person name="Zhu X."/>
            <person name="Sun Y."/>
        </authorList>
    </citation>
    <scope>NUCLEOTIDE SEQUENCE</scope>
    <source>
        <strain evidence="21">BYM</strain>
        <tissue evidence="21">Leaf</tissue>
    </source>
</reference>
<evidence type="ECO:0000256" key="14">
    <source>
        <dbReference type="ARBA" id="ARBA00023315"/>
    </source>
</evidence>
<dbReference type="InterPro" id="IPR011011">
    <property type="entry name" value="Znf_FYVE_PHD"/>
</dbReference>
<feature type="compositionally biased region" description="Polar residues" evidence="17">
    <location>
        <begin position="440"/>
        <end position="456"/>
    </location>
</feature>
<feature type="region of interest" description="Disordered" evidence="17">
    <location>
        <begin position="256"/>
        <end position="284"/>
    </location>
</feature>
<name>A0A8K0DW35_9ROSA</name>
<sequence>MNVQTHMSGQISGQVPNQAGNQLPVLPQQNGNLPTQMQNLGGPPRTFNNMDPDFFRARTFIREKIYDILMQRQQLPITDTNQKKFLDIVKPRGGGVFLFVSLLFSDYMNMDTLESRLHNLIKRPSLNNQSQHYPQHVNSPSTIGTMIPTPGMSHSGNSNMMVTSSVDTSMIATSGCSTIAPNAVNTGSLLPTGGLHGGSFNRSEGHVSNGYQQSPASFSVGSGGNMSSMGVQRITSQMIPTPGFNSNTNQSYMNLDSSSSGGGLSTAESTMVSQSQQQKQHIGGQNSRILHNLGSQMGSGIRSGLQQKPYGFSNGALNGGLGLISSNLPLVNEPGTSEGYLTTTPYVNSPKPLHQHFDQHQRPVMQGDAFGMNNTDSFGPGNYYGAASSVGSMMNSQTLNSVSVPPISKTSSPLIGNQSNMHSSQQTAHIKPQPIDQSEKMSFQTSLPSRDNLLNSHQQQQFQQQPHQFQQQQFVQHQHQLKQQNQHAQQHLLNNDAFGQSHLTSDLSQVKREPGVEPHNEVMHSQVPEQYHLSEMQNQFQQNSSEDHLRVAQHISLPSSQHDICSPLSQNSQHMQQILHPHQVIAESQNDFSSLSVGGQSETVLQGLWHPQSQNRSHRPGNVSHEQHVQEDFRQRTSGQDEAQCNNLSSEGSIIGQTVASRSTADIHHANGARKSSNYERQFRNQQRWLLFLRHARRCAAPEGKCQELNCITVQKLWKHIEKCFLAQCPYPRCHHTKILLHHNKHCVDPNCPVCVPVKNYIQAHMNRARHRLDSGSGFPSSVSDSSKSHDNGDASARLISKAPPVVETSEDIQPSLKRMKIEQSSQCLIPESQSATVPISAISETKISQDVQHQEYLGETRMPIKAELTEVKLEAPKSSTKENLGELKAANVSDSCNQGAESEPVIFDDSAGLAKQENVKLEKEIEPAKQENVIQPVENAAGTKSGKPKIKGVSLTELFTPEQVREHITGLRQWVGQSKAKAEKNQAMEHLMSENSCQLCAVEKLTFEPPPIYCTPCGARIKRNAMYYNMGAGDTRHYFCIPCYNEARGDTIVVDGTTIPKAKLEKKKNDEETEEWWVQCDKCEAWQHQICALFNGRRNDGGQAEYTCPNCYIQEVERGERKPLPQSAVLGAKDLPRTILSDHIEQRLFKRLKHERQERARLQGKNYDEVPGAEALVVRVVSSVDKKLEVKQRFLEIFQEENYPTEFPYKSKVILLFQKIEGVEVCLFGMYVQEFGSECQFPNQRRVYLSYLDSVKYFRPEIKAVTGEALRTFVYHEILIGYLEYCKKRGFTSCYIWACPPLKGEDYILYCHPEIQKTPKSDKLREWYLSMLRKATKENIVVDLTNLYDHFFISANECKAKVTAARLPYFDGDYWPGAAEDLIYQLQEDGRKQNKKGTTKKTITKRALKASGQSDLSGNASKDQLLMHKLGETICPMKEDFIMVHLQHACNHCCILMVSGTRWVCNQCKNFQICDKCFEVEQKREERERHPVNQREKHVLNPVEIIDVTADTKDKDEILESEFFDTRQAFLSLCQGNHYQYDTLRRAKHSSMMVLYHLHNPTAPAFVTTCNICHLDIETGQGWRCEVCADYDVCNACYQKDNGKEHPHKLTNHPSMADRDAQNQEARQLRVLQLRKMLDLLVHASQCRSAQCQYPNCRKVKGLFRHGIQCRTRASGGCVLCKKMWYLLQLHARACKESECHVPRCRDLKEHLRRLQQQSDSRRRAAVMEMMRQRAAELTSNAG</sequence>
<dbReference type="SMART" id="SM01250">
    <property type="entry name" value="KAT11"/>
    <property type="match status" value="1"/>
</dbReference>
<dbReference type="PROSITE" id="PS01359">
    <property type="entry name" value="ZF_PHD_1"/>
    <property type="match status" value="1"/>
</dbReference>
<dbReference type="InterPro" id="IPR043145">
    <property type="entry name" value="Znf_ZZ_sf"/>
</dbReference>
<dbReference type="EMBL" id="VOIH02000012">
    <property type="protein sequence ID" value="KAF3432292.1"/>
    <property type="molecule type" value="Genomic_DNA"/>
</dbReference>
<dbReference type="PROSITE" id="PS51727">
    <property type="entry name" value="CBP_P300_HAT"/>
    <property type="match status" value="1"/>
</dbReference>
<dbReference type="SMART" id="SM00551">
    <property type="entry name" value="ZnF_TAZ"/>
    <property type="match status" value="2"/>
</dbReference>
<dbReference type="InterPro" id="IPR000433">
    <property type="entry name" value="Znf_ZZ"/>
</dbReference>
<keyword evidence="4" id="KW-0808">Transferase</keyword>
<evidence type="ECO:0000256" key="6">
    <source>
        <dbReference type="ARBA" id="ARBA00022737"/>
    </source>
</evidence>
<dbReference type="InterPro" id="IPR038547">
    <property type="entry name" value="RING_CBP-p300_sf"/>
</dbReference>
<evidence type="ECO:0000259" key="18">
    <source>
        <dbReference type="PROSITE" id="PS50134"/>
    </source>
</evidence>
<dbReference type="Pfam" id="PF00569">
    <property type="entry name" value="ZZ"/>
    <property type="match status" value="2"/>
</dbReference>
<keyword evidence="11" id="KW-0010">Activator</keyword>
<evidence type="ECO:0000256" key="1">
    <source>
        <dbReference type="ARBA" id="ARBA00002581"/>
    </source>
</evidence>
<evidence type="ECO:0000256" key="10">
    <source>
        <dbReference type="ARBA" id="ARBA00023015"/>
    </source>
</evidence>
<dbReference type="PROSITE" id="PS50135">
    <property type="entry name" value="ZF_ZZ_2"/>
    <property type="match status" value="2"/>
</dbReference>
<keyword evidence="13" id="KW-0539">Nucleus</keyword>
<dbReference type="CDD" id="cd15614">
    <property type="entry name" value="PHD_HAC_like"/>
    <property type="match status" value="1"/>
</dbReference>
<dbReference type="GO" id="GO:0000123">
    <property type="term" value="C:histone acetyltransferase complex"/>
    <property type="evidence" value="ECO:0007669"/>
    <property type="project" value="TreeGrafter"/>
</dbReference>
<keyword evidence="9" id="KW-0156">Chromatin regulator</keyword>
<comment type="function">
    <text evidence="1">Acetyltransferase enzyme. Acetylates histones, giving a specific tag for transcriptional activation.</text>
</comment>
<dbReference type="InterPro" id="IPR031162">
    <property type="entry name" value="CBP_P300_HAT"/>
</dbReference>
<dbReference type="PANTHER" id="PTHR13808:SF1">
    <property type="entry name" value="HISTONE ACETYLTRANSFERASE"/>
    <property type="match status" value="1"/>
</dbReference>
<evidence type="ECO:0000256" key="17">
    <source>
        <dbReference type="SAM" id="MobiDB-lite"/>
    </source>
</evidence>
<dbReference type="Gene3D" id="3.30.40.10">
    <property type="entry name" value="Zinc/RING finger domain, C3HC4 (zinc finger)"/>
    <property type="match status" value="1"/>
</dbReference>
<keyword evidence="10" id="KW-0805">Transcription regulation</keyword>
<keyword evidence="22" id="KW-1185">Reference proteome</keyword>
<dbReference type="InterPro" id="IPR013083">
    <property type="entry name" value="Znf_RING/FYVE/PHD"/>
</dbReference>
<keyword evidence="12" id="KW-0804">Transcription</keyword>
<dbReference type="FunFam" id="3.30.60.90:FF:000022">
    <property type="entry name" value="Histone acetyltransferase of the CBP family 12"/>
    <property type="match status" value="1"/>
</dbReference>
<dbReference type="PROSITE" id="PS01357">
    <property type="entry name" value="ZF_ZZ_1"/>
    <property type="match status" value="1"/>
</dbReference>
<gene>
    <name evidence="21" type="ORF">FNV43_RR27032</name>
</gene>
<feature type="region of interest" description="Disordered" evidence="17">
    <location>
        <begin position="1"/>
        <end position="48"/>
    </location>
</feature>
<dbReference type="Gene3D" id="2.10.110.40">
    <property type="match status" value="1"/>
</dbReference>
<accession>A0A8K0DW35</accession>
<keyword evidence="6" id="KW-0677">Repeat</keyword>
<evidence type="ECO:0000259" key="20">
    <source>
        <dbReference type="PROSITE" id="PS51727"/>
    </source>
</evidence>
<dbReference type="Pfam" id="PF08214">
    <property type="entry name" value="HAT_KAT11"/>
    <property type="match status" value="1"/>
</dbReference>
<keyword evidence="7 16" id="KW-0863">Zinc-finger</keyword>
<evidence type="ECO:0000256" key="12">
    <source>
        <dbReference type="ARBA" id="ARBA00023163"/>
    </source>
</evidence>
<dbReference type="FunFam" id="3.30.60.90:FF:000018">
    <property type="entry name" value="Histone acetyltransferase HAC1"/>
    <property type="match status" value="1"/>
</dbReference>
<proteinExistence type="predicted"/>
<comment type="catalytic activity">
    <reaction evidence="15">
        <text>L-lysyl-[protein] + acetyl-CoA = N(6)-acetyl-L-lysyl-[protein] + CoA + H(+)</text>
        <dbReference type="Rhea" id="RHEA:45948"/>
        <dbReference type="Rhea" id="RHEA-COMP:9752"/>
        <dbReference type="Rhea" id="RHEA-COMP:10731"/>
        <dbReference type="ChEBI" id="CHEBI:15378"/>
        <dbReference type="ChEBI" id="CHEBI:29969"/>
        <dbReference type="ChEBI" id="CHEBI:57287"/>
        <dbReference type="ChEBI" id="CHEBI:57288"/>
        <dbReference type="ChEBI" id="CHEBI:61930"/>
        <dbReference type="EC" id="2.3.1.48"/>
    </reaction>
</comment>
<keyword evidence="5" id="KW-0479">Metal-binding</keyword>
<dbReference type="GO" id="GO:0008270">
    <property type="term" value="F:zinc ion binding"/>
    <property type="evidence" value="ECO:0007669"/>
    <property type="project" value="UniProtKB-KW"/>
</dbReference>
<dbReference type="Pfam" id="PF00628">
    <property type="entry name" value="PHD"/>
    <property type="match status" value="1"/>
</dbReference>
<organism evidence="21 22">
    <name type="scientific">Rhamnella rubrinervis</name>
    <dbReference type="NCBI Taxonomy" id="2594499"/>
    <lineage>
        <taxon>Eukaryota</taxon>
        <taxon>Viridiplantae</taxon>
        <taxon>Streptophyta</taxon>
        <taxon>Embryophyta</taxon>
        <taxon>Tracheophyta</taxon>
        <taxon>Spermatophyta</taxon>
        <taxon>Magnoliopsida</taxon>
        <taxon>eudicotyledons</taxon>
        <taxon>Gunneridae</taxon>
        <taxon>Pentapetalae</taxon>
        <taxon>rosids</taxon>
        <taxon>fabids</taxon>
        <taxon>Rosales</taxon>
        <taxon>Rhamnaceae</taxon>
        <taxon>rhamnoid group</taxon>
        <taxon>Rhamneae</taxon>
        <taxon>Rhamnella</taxon>
    </lineage>
</organism>
<protein>
    <recommendedName>
        <fullName evidence="3">histone acetyltransferase</fullName>
        <ecNumber evidence="3">2.3.1.48</ecNumber>
    </recommendedName>
</protein>
<feature type="compositionally biased region" description="Basic and acidic residues" evidence="17">
    <location>
        <begin position="625"/>
        <end position="635"/>
    </location>
</feature>
<evidence type="ECO:0000313" key="22">
    <source>
        <dbReference type="Proteomes" id="UP000796880"/>
    </source>
</evidence>
<comment type="caution">
    <text evidence="21">The sequence shown here is derived from an EMBL/GenBank/DDBJ whole genome shotgun (WGS) entry which is preliminary data.</text>
</comment>
<dbReference type="SUPFAM" id="SSF57850">
    <property type="entry name" value="RING/U-box"/>
    <property type="match status" value="2"/>
</dbReference>
<dbReference type="Gene3D" id="3.30.60.90">
    <property type="match status" value="2"/>
</dbReference>
<feature type="domain" description="ZZ-type" evidence="19">
    <location>
        <begin position="1446"/>
        <end position="1509"/>
    </location>
</feature>
<evidence type="ECO:0000256" key="5">
    <source>
        <dbReference type="ARBA" id="ARBA00022723"/>
    </source>
</evidence>
<dbReference type="GO" id="GO:0031490">
    <property type="term" value="F:chromatin DNA binding"/>
    <property type="evidence" value="ECO:0007669"/>
    <property type="project" value="TreeGrafter"/>
</dbReference>
<dbReference type="FunFam" id="1.20.1020.10:FF:000003">
    <property type="entry name" value="Histone acetyltransferase HAC1-like protein"/>
    <property type="match status" value="1"/>
</dbReference>
<dbReference type="GO" id="GO:0005667">
    <property type="term" value="C:transcription regulator complex"/>
    <property type="evidence" value="ECO:0007669"/>
    <property type="project" value="TreeGrafter"/>
</dbReference>
<dbReference type="InterPro" id="IPR019786">
    <property type="entry name" value="Zinc_finger_PHD-type_CS"/>
</dbReference>
<dbReference type="InterPro" id="IPR035898">
    <property type="entry name" value="TAZ_dom_sf"/>
</dbReference>
<dbReference type="PROSITE" id="PS50134">
    <property type="entry name" value="ZF_TAZ"/>
    <property type="match status" value="2"/>
</dbReference>
<feature type="compositionally biased region" description="Low complexity" evidence="17">
    <location>
        <begin position="775"/>
        <end position="786"/>
    </location>
</feature>
<dbReference type="GO" id="GO:0005634">
    <property type="term" value="C:nucleus"/>
    <property type="evidence" value="ECO:0007669"/>
    <property type="project" value="UniProtKB-SubCell"/>
</dbReference>
<dbReference type="Proteomes" id="UP000796880">
    <property type="component" value="Unassembled WGS sequence"/>
</dbReference>
<evidence type="ECO:0000256" key="13">
    <source>
        <dbReference type="ARBA" id="ARBA00023242"/>
    </source>
</evidence>
<evidence type="ECO:0000259" key="19">
    <source>
        <dbReference type="PROSITE" id="PS50135"/>
    </source>
</evidence>
<keyword evidence="8" id="KW-0862">Zinc</keyword>
<feature type="region of interest" description="Disordered" evidence="17">
    <location>
        <begin position="195"/>
        <end position="224"/>
    </location>
</feature>
<feature type="domain" description="CBP/p300-type HAT" evidence="20">
    <location>
        <begin position="1130"/>
        <end position="1564"/>
    </location>
</feature>
<evidence type="ECO:0000256" key="8">
    <source>
        <dbReference type="ARBA" id="ARBA00022833"/>
    </source>
</evidence>
<feature type="compositionally biased region" description="Low complexity" evidence="17">
    <location>
        <begin position="457"/>
        <end position="488"/>
    </location>
</feature>
<feature type="compositionally biased region" description="Polar residues" evidence="17">
    <location>
        <begin position="1"/>
        <end position="39"/>
    </location>
</feature>
<evidence type="ECO:0000256" key="16">
    <source>
        <dbReference type="PROSITE-ProRule" id="PRU00228"/>
    </source>
</evidence>
<feature type="region of interest" description="Disordered" evidence="17">
    <location>
        <begin position="772"/>
        <end position="796"/>
    </location>
</feature>
<evidence type="ECO:0000256" key="7">
    <source>
        <dbReference type="ARBA" id="ARBA00022771"/>
    </source>
</evidence>
<dbReference type="SMART" id="SM00291">
    <property type="entry name" value="ZnF_ZZ"/>
    <property type="match status" value="2"/>
</dbReference>
<dbReference type="GO" id="GO:0045944">
    <property type="term" value="P:positive regulation of transcription by RNA polymerase II"/>
    <property type="evidence" value="ECO:0007669"/>
    <property type="project" value="TreeGrafter"/>
</dbReference>
<feature type="compositionally biased region" description="Polar residues" evidence="17">
    <location>
        <begin position="400"/>
        <end position="428"/>
    </location>
</feature>
<dbReference type="SUPFAM" id="SSF57903">
    <property type="entry name" value="FYVE/PHD zinc finger"/>
    <property type="match status" value="1"/>
</dbReference>
<feature type="region of interest" description="Disordered" evidence="17">
    <location>
        <begin position="611"/>
        <end position="644"/>
    </location>
</feature>
<dbReference type="GO" id="GO:0004402">
    <property type="term" value="F:histone acetyltransferase activity"/>
    <property type="evidence" value="ECO:0007669"/>
    <property type="project" value="InterPro"/>
</dbReference>
<keyword evidence="14" id="KW-0012">Acyltransferase</keyword>
<feature type="domain" description="ZZ-type" evidence="19">
    <location>
        <begin position="1566"/>
        <end position="1619"/>
    </location>
</feature>
<evidence type="ECO:0000256" key="9">
    <source>
        <dbReference type="ARBA" id="ARBA00022853"/>
    </source>
</evidence>
<evidence type="ECO:0000256" key="15">
    <source>
        <dbReference type="ARBA" id="ARBA00048017"/>
    </source>
</evidence>
<feature type="region of interest" description="Disordered" evidence="17">
    <location>
        <begin position="400"/>
        <end position="488"/>
    </location>
</feature>
<dbReference type="InterPro" id="IPR000197">
    <property type="entry name" value="Znf_TAZ"/>
</dbReference>
<dbReference type="Pfam" id="PF02135">
    <property type="entry name" value="zf-TAZ"/>
    <property type="match status" value="2"/>
</dbReference>
<comment type="subcellular location">
    <subcellularLocation>
        <location evidence="2">Nucleus</location>
    </subcellularLocation>
</comment>
<dbReference type="EC" id="2.3.1.48" evidence="3"/>
<evidence type="ECO:0000256" key="3">
    <source>
        <dbReference type="ARBA" id="ARBA00013184"/>
    </source>
</evidence>
<evidence type="ECO:0000256" key="2">
    <source>
        <dbReference type="ARBA" id="ARBA00004123"/>
    </source>
</evidence>
<feature type="domain" description="TAZ-type" evidence="18">
    <location>
        <begin position="677"/>
        <end position="758"/>
    </location>
</feature>
<dbReference type="PANTHER" id="PTHR13808">
    <property type="entry name" value="CBP/P300-RELATED"/>
    <property type="match status" value="1"/>
</dbReference>
<dbReference type="SUPFAM" id="SSF57933">
    <property type="entry name" value="TAZ domain"/>
    <property type="match status" value="2"/>
</dbReference>
<dbReference type="Gene3D" id="1.20.1020.10">
    <property type="entry name" value="TAZ domain"/>
    <property type="match status" value="2"/>
</dbReference>
<evidence type="ECO:0000313" key="21">
    <source>
        <dbReference type="EMBL" id="KAF3432292.1"/>
    </source>
</evidence>
<dbReference type="InterPro" id="IPR013178">
    <property type="entry name" value="Histone_AcTrfase_Rtt109/CBP"/>
</dbReference>
<dbReference type="OrthoDB" id="899at2759"/>
<evidence type="ECO:0000256" key="11">
    <source>
        <dbReference type="ARBA" id="ARBA00023159"/>
    </source>
</evidence>